<comment type="caution">
    <text evidence="2">The sequence shown here is derived from an EMBL/GenBank/DDBJ whole genome shotgun (WGS) entry which is preliminary data.</text>
</comment>
<dbReference type="Proteomes" id="UP000274822">
    <property type="component" value="Unassembled WGS sequence"/>
</dbReference>
<feature type="non-terminal residue" evidence="2">
    <location>
        <position position="1"/>
    </location>
</feature>
<gene>
    <name evidence="2" type="ORF">BC938DRAFT_478863</name>
</gene>
<sequence length="159" mass="17474">QGGTIQVTGAKQGYLILAAGTNYNQSNGNAAANYSFKGADPHAKVSATLAAAAANPYSTLYKTHTNDYKKLYSAFTLNWDQESSSIPTDEAMVNYRITPNDPYVEWLTFNLGRYMLISSSRPGTLPANLQGKWAEGLQAPWSGDYHPRLLKQLGWERPP</sequence>
<dbReference type="InterPro" id="IPR054363">
    <property type="entry name" value="GH95_cat"/>
</dbReference>
<proteinExistence type="predicted"/>
<reference evidence="2 3" key="1">
    <citation type="journal article" date="2018" name="New Phytol.">
        <title>Phylogenomics of Endogonaceae and evolution of mycorrhizas within Mucoromycota.</title>
        <authorList>
            <person name="Chang Y."/>
            <person name="Desiro A."/>
            <person name="Na H."/>
            <person name="Sandor L."/>
            <person name="Lipzen A."/>
            <person name="Clum A."/>
            <person name="Barry K."/>
            <person name="Grigoriev I.V."/>
            <person name="Martin F.M."/>
            <person name="Stajich J.E."/>
            <person name="Smith M.E."/>
            <person name="Bonito G."/>
            <person name="Spatafora J.W."/>
        </authorList>
    </citation>
    <scope>NUCLEOTIDE SEQUENCE [LARGE SCALE GENOMIC DNA]</scope>
    <source>
        <strain evidence="2 3">AD002</strain>
    </source>
</reference>
<dbReference type="PANTHER" id="PTHR31084">
    <property type="entry name" value="ALPHA-L-FUCOSIDASE 2"/>
    <property type="match status" value="1"/>
</dbReference>
<evidence type="ECO:0000313" key="2">
    <source>
        <dbReference type="EMBL" id="RUS12497.1"/>
    </source>
</evidence>
<dbReference type="Gene3D" id="2.70.98.50">
    <property type="entry name" value="putative glycoside hydrolase family protein from bacillus halodurans"/>
    <property type="match status" value="1"/>
</dbReference>
<dbReference type="GO" id="GO:0004560">
    <property type="term" value="F:alpha-L-fucosidase activity"/>
    <property type="evidence" value="ECO:0007669"/>
    <property type="project" value="TreeGrafter"/>
</dbReference>
<feature type="domain" description="Glycosyl hydrolase family 95 catalytic" evidence="1">
    <location>
        <begin position="57"/>
        <end position="146"/>
    </location>
</feature>
<dbReference type="Pfam" id="PF22124">
    <property type="entry name" value="Glyco_hydro_95_cat"/>
    <property type="match status" value="1"/>
</dbReference>
<organism evidence="2 3">
    <name type="scientific">Jimgerdemannia flammicorona</name>
    <dbReference type="NCBI Taxonomy" id="994334"/>
    <lineage>
        <taxon>Eukaryota</taxon>
        <taxon>Fungi</taxon>
        <taxon>Fungi incertae sedis</taxon>
        <taxon>Mucoromycota</taxon>
        <taxon>Mucoromycotina</taxon>
        <taxon>Endogonomycetes</taxon>
        <taxon>Endogonales</taxon>
        <taxon>Endogonaceae</taxon>
        <taxon>Jimgerdemannia</taxon>
    </lineage>
</organism>
<dbReference type="AlphaFoldDB" id="A0A433P4N1"/>
<keyword evidence="3" id="KW-1185">Reference proteome</keyword>
<name>A0A433P4N1_9FUNG</name>
<accession>A0A433P4N1</accession>
<evidence type="ECO:0000259" key="1">
    <source>
        <dbReference type="Pfam" id="PF22124"/>
    </source>
</evidence>
<dbReference type="PANTHER" id="PTHR31084:SF3">
    <property type="entry name" value="ALPHA-FUCOSIDASE A"/>
    <property type="match status" value="1"/>
</dbReference>
<dbReference type="GO" id="GO:0005975">
    <property type="term" value="P:carbohydrate metabolic process"/>
    <property type="evidence" value="ECO:0007669"/>
    <property type="project" value="InterPro"/>
</dbReference>
<evidence type="ECO:0000313" key="3">
    <source>
        <dbReference type="Proteomes" id="UP000274822"/>
    </source>
</evidence>
<dbReference type="EMBL" id="RBNJ01034969">
    <property type="protein sequence ID" value="RUS12497.1"/>
    <property type="molecule type" value="Genomic_DNA"/>
</dbReference>
<protein>
    <recommendedName>
        <fullName evidence="1">Glycosyl hydrolase family 95 catalytic domain-containing protein</fullName>
    </recommendedName>
</protein>
<dbReference type="SUPFAM" id="SSF48208">
    <property type="entry name" value="Six-hairpin glycosidases"/>
    <property type="match status" value="1"/>
</dbReference>
<dbReference type="InterPro" id="IPR008928">
    <property type="entry name" value="6-hairpin_glycosidase_sf"/>
</dbReference>